<comment type="subcellular location">
    <subcellularLocation>
        <location evidence="1">Membrane</location>
        <topology evidence="1">Single-pass type I membrane protein</topology>
    </subcellularLocation>
</comment>
<sequence>MAASLRQVFAMTLLLQVISLEATVFPLFTSCTCNLDARTVTCTWDRDPSDGNETTYTVAYWEDKGPEQKCDVTDHGETSSCTFKPSSLYVGHEVVLTRTDGDTGLSARSFPWNITPYLSVKPNAPSLTATAEGSRQVTLRWESSIPPAFRTVVDESGCEFQYRDRRNATWRKPEDAGRQKSFTLRGLRPGTEYAVRIRCEAEYWGEYGEPVYVRTWEEAPGQGPRVVEAKLTPDTDKDGLADATISWEKIPLEDQNGPILHYKLNLTEGGGVTRSVSVDANTTKHTFRDLAVGQAYQGVLWAVNAAGQSPSVPYSIDITSPRVQPPVHSPAPGFIGSTTMTVVLASVLGGLLLLSLVIFCNRRAIGKRFKMAKDHLWPRIPRPENFLAPPTADEDYQYVDDVHVRFVYLPPEPEIVDDFEEERRRLLALPLPDGPLEGASDGTIAAGQASRPVSTATDDADRSGRDARCHGSSEEVAGMPPVAKAIWVNVNNEYVNNDAVPMTTEGDKAKSTLNYIRVEDSSRYVAKATGGTPGVSSGDGMAGSQVMPSYVQVGHQSCPVVAMATEGDQTASELAVNSNAETAPREDGSAGSQVIPNYVQTDHQGYPVTMATEGDQATTPRKEGSAGSQAIQGYVQVDQVTQPVTMATEGDKAATSELAVRPDAMETTPRKDASAGSQAIPSYVQVDHQGCPVTMATHSVPMATEVATPETETPGRKGSKVIRENGGQIQHQAIPYVTMATEGVGGVSLGAGAPKIPQPGKVRRAGELTVCQGTNSYVQIQNSSSS</sequence>
<dbReference type="InterPro" id="IPR003961">
    <property type="entry name" value="FN3_dom"/>
</dbReference>
<keyword evidence="4 9" id="KW-0472">Membrane</keyword>
<dbReference type="GO" id="GO:0004896">
    <property type="term" value="F:cytokine receptor activity"/>
    <property type="evidence" value="ECO:0007669"/>
    <property type="project" value="TreeGrafter"/>
</dbReference>
<feature type="chain" id="PRO_5044647543" evidence="10">
    <location>
        <begin position="23"/>
        <end position="786"/>
    </location>
</feature>
<dbReference type="RefSeq" id="XP_019620494.1">
    <property type="nucleotide sequence ID" value="XM_019764935.1"/>
</dbReference>
<feature type="domain" description="Fibronectin type-III" evidence="11">
    <location>
        <begin position="121"/>
        <end position="218"/>
    </location>
</feature>
<feature type="compositionally biased region" description="Polar residues" evidence="8">
    <location>
        <begin position="572"/>
        <end position="581"/>
    </location>
</feature>
<evidence type="ECO:0000256" key="9">
    <source>
        <dbReference type="SAM" id="Phobius"/>
    </source>
</evidence>
<evidence type="ECO:0000256" key="4">
    <source>
        <dbReference type="ARBA" id="ARBA00023136"/>
    </source>
</evidence>
<dbReference type="CDD" id="cd00063">
    <property type="entry name" value="FN3"/>
    <property type="match status" value="2"/>
</dbReference>
<evidence type="ECO:0000256" key="10">
    <source>
        <dbReference type="SAM" id="SignalP"/>
    </source>
</evidence>
<evidence type="ECO:0000256" key="7">
    <source>
        <dbReference type="ARBA" id="ARBA00023180"/>
    </source>
</evidence>
<dbReference type="OrthoDB" id="5989951at2759"/>
<evidence type="ECO:0000256" key="8">
    <source>
        <dbReference type="SAM" id="MobiDB-lite"/>
    </source>
</evidence>
<feature type="domain" description="Fibronectin type-III" evidence="11">
    <location>
        <begin position="223"/>
        <end position="323"/>
    </location>
</feature>
<dbReference type="Pfam" id="PF00041">
    <property type="entry name" value="fn3"/>
    <property type="match status" value="2"/>
</dbReference>
<evidence type="ECO:0000259" key="11">
    <source>
        <dbReference type="PROSITE" id="PS50853"/>
    </source>
</evidence>
<keyword evidence="10" id="KW-0732">Signal</keyword>
<keyword evidence="6" id="KW-0675">Receptor</keyword>
<evidence type="ECO:0000256" key="5">
    <source>
        <dbReference type="ARBA" id="ARBA00023157"/>
    </source>
</evidence>
<organism evidence="12 14">
    <name type="scientific">Branchiostoma belcheri</name>
    <name type="common">Amphioxus</name>
    <dbReference type="NCBI Taxonomy" id="7741"/>
    <lineage>
        <taxon>Eukaryota</taxon>
        <taxon>Metazoa</taxon>
        <taxon>Chordata</taxon>
        <taxon>Cephalochordata</taxon>
        <taxon>Leptocardii</taxon>
        <taxon>Amphioxiformes</taxon>
        <taxon>Branchiostomatidae</taxon>
        <taxon>Branchiostoma</taxon>
    </lineage>
</organism>
<dbReference type="Gene3D" id="2.60.40.10">
    <property type="entry name" value="Immunoglobulins"/>
    <property type="match status" value="3"/>
</dbReference>
<evidence type="ECO:0000256" key="2">
    <source>
        <dbReference type="ARBA" id="ARBA00022692"/>
    </source>
</evidence>
<evidence type="ECO:0000313" key="14">
    <source>
        <dbReference type="RefSeq" id="XP_019620494.1"/>
    </source>
</evidence>
<dbReference type="SUPFAM" id="SSF49265">
    <property type="entry name" value="Fibronectin type III"/>
    <property type="match status" value="2"/>
</dbReference>
<protein>
    <submittedName>
        <fullName evidence="13 14">Uncharacterized protein LOC109467039</fullName>
    </submittedName>
</protein>
<feature type="region of interest" description="Disordered" evidence="8">
    <location>
        <begin position="437"/>
        <end position="475"/>
    </location>
</feature>
<accession>A0A6P4YEJ5</accession>
<keyword evidence="2 9" id="KW-0812">Transmembrane</keyword>
<evidence type="ECO:0000256" key="1">
    <source>
        <dbReference type="ARBA" id="ARBA00004479"/>
    </source>
</evidence>
<feature type="region of interest" description="Disordered" evidence="8">
    <location>
        <begin position="572"/>
        <end position="592"/>
    </location>
</feature>
<dbReference type="KEGG" id="bbel:109467039"/>
<dbReference type="InterPro" id="IPR013783">
    <property type="entry name" value="Ig-like_fold"/>
</dbReference>
<dbReference type="SMART" id="SM00060">
    <property type="entry name" value="FN3"/>
    <property type="match status" value="2"/>
</dbReference>
<keyword evidence="3 9" id="KW-1133">Transmembrane helix</keyword>
<dbReference type="GeneID" id="109467039"/>
<dbReference type="RefSeq" id="XP_019620493.1">
    <property type="nucleotide sequence ID" value="XM_019764934.1"/>
</dbReference>
<dbReference type="PANTHER" id="PTHR23037">
    <property type="entry name" value="CYTOKINE RECEPTOR"/>
    <property type="match status" value="1"/>
</dbReference>
<evidence type="ECO:0000256" key="3">
    <source>
        <dbReference type="ARBA" id="ARBA00022989"/>
    </source>
</evidence>
<name>A0A6P4YEJ5_BRABE</name>
<dbReference type="AlphaFoldDB" id="A0A6P4YEJ5"/>
<keyword evidence="5" id="KW-1015">Disulfide bond</keyword>
<dbReference type="GO" id="GO:0009897">
    <property type="term" value="C:external side of plasma membrane"/>
    <property type="evidence" value="ECO:0007669"/>
    <property type="project" value="TreeGrafter"/>
</dbReference>
<dbReference type="PROSITE" id="PS50853">
    <property type="entry name" value="FN3"/>
    <property type="match status" value="2"/>
</dbReference>
<evidence type="ECO:0000313" key="13">
    <source>
        <dbReference type="RefSeq" id="XP_019620493.1"/>
    </source>
</evidence>
<feature type="signal peptide" evidence="10">
    <location>
        <begin position="1"/>
        <end position="22"/>
    </location>
</feature>
<reference evidence="13 14" key="1">
    <citation type="submission" date="2025-04" db="UniProtKB">
        <authorList>
            <consortium name="RefSeq"/>
        </authorList>
    </citation>
    <scope>IDENTIFICATION</scope>
    <source>
        <tissue evidence="13 14">Gonad</tissue>
    </source>
</reference>
<proteinExistence type="predicted"/>
<keyword evidence="7" id="KW-0325">Glycoprotein</keyword>
<dbReference type="InterPro" id="IPR036116">
    <property type="entry name" value="FN3_sf"/>
</dbReference>
<feature type="compositionally biased region" description="Basic and acidic residues" evidence="8">
    <location>
        <begin position="459"/>
        <end position="473"/>
    </location>
</feature>
<dbReference type="Proteomes" id="UP000515135">
    <property type="component" value="Unplaced"/>
</dbReference>
<keyword evidence="12" id="KW-1185">Reference proteome</keyword>
<evidence type="ECO:0000313" key="12">
    <source>
        <dbReference type="Proteomes" id="UP000515135"/>
    </source>
</evidence>
<dbReference type="PANTHER" id="PTHR23037:SF35">
    <property type="entry name" value="FIBRONECTIN TYPE-III DOMAIN-CONTAINING PROTEIN"/>
    <property type="match status" value="1"/>
</dbReference>
<feature type="transmembrane region" description="Helical" evidence="9">
    <location>
        <begin position="334"/>
        <end position="360"/>
    </location>
</feature>
<gene>
    <name evidence="13 14" type="primary">LOC109467039</name>
</gene>
<evidence type="ECO:0000256" key="6">
    <source>
        <dbReference type="ARBA" id="ARBA00023170"/>
    </source>
</evidence>